<dbReference type="Proteomes" id="UP000054270">
    <property type="component" value="Unassembled WGS sequence"/>
</dbReference>
<protein>
    <submittedName>
        <fullName evidence="1">Uncharacterized protein</fullName>
    </submittedName>
</protein>
<evidence type="ECO:0000313" key="1">
    <source>
        <dbReference type="EMBL" id="KJA14606.1"/>
    </source>
</evidence>
<accession>A0A0D2NDC8</accession>
<evidence type="ECO:0000313" key="2">
    <source>
        <dbReference type="Proteomes" id="UP000054270"/>
    </source>
</evidence>
<reference evidence="2" key="1">
    <citation type="submission" date="2014-04" db="EMBL/GenBank/DDBJ databases">
        <title>Evolutionary Origins and Diversification of the Mycorrhizal Mutualists.</title>
        <authorList>
            <consortium name="DOE Joint Genome Institute"/>
            <consortium name="Mycorrhizal Genomics Consortium"/>
            <person name="Kohler A."/>
            <person name="Kuo A."/>
            <person name="Nagy L.G."/>
            <person name="Floudas D."/>
            <person name="Copeland A."/>
            <person name="Barry K.W."/>
            <person name="Cichocki N."/>
            <person name="Veneault-Fourrey C."/>
            <person name="LaButti K."/>
            <person name="Lindquist E.A."/>
            <person name="Lipzen A."/>
            <person name="Lundell T."/>
            <person name="Morin E."/>
            <person name="Murat C."/>
            <person name="Riley R."/>
            <person name="Ohm R."/>
            <person name="Sun H."/>
            <person name="Tunlid A."/>
            <person name="Henrissat B."/>
            <person name="Grigoriev I.V."/>
            <person name="Hibbett D.S."/>
            <person name="Martin F."/>
        </authorList>
    </citation>
    <scope>NUCLEOTIDE SEQUENCE [LARGE SCALE GENOMIC DNA]</scope>
    <source>
        <strain evidence="2">FD-334 SS-4</strain>
    </source>
</reference>
<keyword evidence="2" id="KW-1185">Reference proteome</keyword>
<dbReference type="EMBL" id="KN817672">
    <property type="protein sequence ID" value="KJA14606.1"/>
    <property type="molecule type" value="Genomic_DNA"/>
</dbReference>
<organism evidence="1 2">
    <name type="scientific">Hypholoma sublateritium (strain FD-334 SS-4)</name>
    <dbReference type="NCBI Taxonomy" id="945553"/>
    <lineage>
        <taxon>Eukaryota</taxon>
        <taxon>Fungi</taxon>
        <taxon>Dikarya</taxon>
        <taxon>Basidiomycota</taxon>
        <taxon>Agaricomycotina</taxon>
        <taxon>Agaricomycetes</taxon>
        <taxon>Agaricomycetidae</taxon>
        <taxon>Agaricales</taxon>
        <taxon>Agaricineae</taxon>
        <taxon>Strophariaceae</taxon>
        <taxon>Hypholoma</taxon>
    </lineage>
</organism>
<gene>
    <name evidence="1" type="ORF">HYPSUDRAFT_208564</name>
</gene>
<sequence length="228" mass="25514">MPKLQSARLDPASMEPTAPDFQVIFSLPEELIPSRSISLQGMDTHRWDQYVDHGLPFLLDTISDKTGSLQIVLNDAYNHPIPNATPFYSHTFRDSSESVLKRWRVKQRYCEGTIVRTWYSLLSGTFYLTLLPSPGSDGAASLPLATPPISVITPVRSLRPWCKNWQDYSFDPASGRLCAVGQNGEITIVDYLVNPTRATSPGASTKQWEDWSDWDAKITSSDSDESDN</sequence>
<dbReference type="AlphaFoldDB" id="A0A0D2NDC8"/>
<proteinExistence type="predicted"/>
<name>A0A0D2NDC8_HYPSF</name>